<dbReference type="PROSITE" id="PS51292">
    <property type="entry name" value="ZF_RING_CH"/>
    <property type="match status" value="1"/>
</dbReference>
<feature type="transmembrane region" description="Helical" evidence="11">
    <location>
        <begin position="328"/>
        <end position="347"/>
    </location>
</feature>
<feature type="transmembrane region" description="Helical" evidence="11">
    <location>
        <begin position="156"/>
        <end position="177"/>
    </location>
</feature>
<evidence type="ECO:0000256" key="11">
    <source>
        <dbReference type="SAM" id="Phobius"/>
    </source>
</evidence>
<dbReference type="PANTHER" id="PTHR46065">
    <property type="entry name" value="E3 UBIQUITIN-PROTEIN LIGASE MARCH 2/3 FAMILY MEMBER"/>
    <property type="match status" value="1"/>
</dbReference>
<dbReference type="GO" id="GO:0016020">
    <property type="term" value="C:membrane"/>
    <property type="evidence" value="ECO:0007669"/>
    <property type="project" value="UniProtKB-SubCell"/>
</dbReference>
<evidence type="ECO:0000256" key="6">
    <source>
        <dbReference type="ARBA" id="ARBA00022786"/>
    </source>
</evidence>
<dbReference type="InterPro" id="IPR001841">
    <property type="entry name" value="Znf_RING"/>
</dbReference>
<keyword evidence="5 10" id="KW-0863">Zinc-finger</keyword>
<accession>A0A3G5AK53</accession>
<name>A0A3G5AK53_9VIRU</name>
<dbReference type="CDD" id="cd16495">
    <property type="entry name" value="RING_CH-C4HC3_MARCH"/>
    <property type="match status" value="1"/>
</dbReference>
<comment type="subcellular location">
    <subcellularLocation>
        <location evidence="1">Membrane</location>
        <topology evidence="1">Multi-pass membrane protein</topology>
    </subcellularLocation>
</comment>
<dbReference type="GO" id="GO:0016740">
    <property type="term" value="F:transferase activity"/>
    <property type="evidence" value="ECO:0007669"/>
    <property type="project" value="UniProtKB-KW"/>
</dbReference>
<evidence type="ECO:0000256" key="7">
    <source>
        <dbReference type="ARBA" id="ARBA00022833"/>
    </source>
</evidence>
<evidence type="ECO:0000256" key="1">
    <source>
        <dbReference type="ARBA" id="ARBA00004141"/>
    </source>
</evidence>
<dbReference type="InterPro" id="IPR013083">
    <property type="entry name" value="Znf_RING/FYVE/PHD"/>
</dbReference>
<evidence type="ECO:0000256" key="8">
    <source>
        <dbReference type="ARBA" id="ARBA00022989"/>
    </source>
</evidence>
<dbReference type="SMART" id="SM00744">
    <property type="entry name" value="RINGv"/>
    <property type="match status" value="1"/>
</dbReference>
<dbReference type="PROSITE" id="PS50089">
    <property type="entry name" value="ZF_RING_2"/>
    <property type="match status" value="1"/>
</dbReference>
<feature type="domain" description="RING-type" evidence="12">
    <location>
        <begin position="20"/>
        <end position="68"/>
    </location>
</feature>
<dbReference type="Pfam" id="PF12906">
    <property type="entry name" value="RINGv"/>
    <property type="match status" value="1"/>
</dbReference>
<evidence type="ECO:0000259" key="13">
    <source>
        <dbReference type="PROSITE" id="PS51292"/>
    </source>
</evidence>
<feature type="transmembrane region" description="Helical" evidence="11">
    <location>
        <begin position="389"/>
        <end position="409"/>
    </location>
</feature>
<dbReference type="InterPro" id="IPR011016">
    <property type="entry name" value="Znf_RING-CH"/>
</dbReference>
<dbReference type="SUPFAM" id="SSF57850">
    <property type="entry name" value="RING/U-box"/>
    <property type="match status" value="1"/>
</dbReference>
<feature type="transmembrane region" description="Helical" evidence="11">
    <location>
        <begin position="644"/>
        <end position="666"/>
    </location>
</feature>
<evidence type="ECO:0000256" key="3">
    <source>
        <dbReference type="ARBA" id="ARBA00022692"/>
    </source>
</evidence>
<dbReference type="Gene3D" id="3.30.40.10">
    <property type="entry name" value="Zinc/RING finger domain, C3HC4 (zinc finger)"/>
    <property type="match status" value="1"/>
</dbReference>
<keyword evidence="9 11" id="KW-0472">Membrane</keyword>
<feature type="transmembrane region" description="Helical" evidence="11">
    <location>
        <begin position="97"/>
        <end position="117"/>
    </location>
</feature>
<dbReference type="PANTHER" id="PTHR46065:SF3">
    <property type="entry name" value="FI20425P1"/>
    <property type="match status" value="1"/>
</dbReference>
<evidence type="ECO:0000256" key="2">
    <source>
        <dbReference type="ARBA" id="ARBA00022679"/>
    </source>
</evidence>
<evidence type="ECO:0000256" key="9">
    <source>
        <dbReference type="ARBA" id="ARBA00023136"/>
    </source>
</evidence>
<evidence type="ECO:0000313" key="14">
    <source>
        <dbReference type="EMBL" id="AYV86533.1"/>
    </source>
</evidence>
<sequence>MNSESKHQTSDEKGKETEICFICFDGAQVNNKLIKKACLCKGDGKWVHLTCFETWTNTSGSTTCPICKVPNRYNMQYKQETTPRWCYQYRHMSPSSLWVPFLDTMLCVQVLFPTFYYPMMEIILMYIHLQFFLYVSIGIPETCLSTLLTSSWCQHYYLHVLFMFPIYYVCDFMYYIFPGPLCSRFENNIYGVISKWNLVSTYISKGTWNFMIAHRHMVRIWNSISINTKLEYASCYPDGLNSYIAEFVLHIAIGRAIIDSCRVASMWWFILHGMVWVELFVHWAIVYIVYIPTDFVLNYIHVIYLSCILISGWYNFRLTVGIFSAHKAVVGIGCIIYAVFVTSSISLDPFHFIQEACLMIFYSRCTVELKEFISFPSLRCPFISSFQSLLYPFIGIMTIILFVAIYAIYEDDHPFFLFWKRIGHQLRQETNVYMWIGWLTVAISFFVVHIWTHLVFTLYLYQLLSIYVWDSTTYTPTVWGYVDFSDDGPMLRTLPGLYVGFFTVFGFVNLVGLGDFIQLLPTHQWMYESNHIVLSVVRRYLEHAYLWTGAALSSSFIDFVCECIDHSLTGILEVITLTVVMYICTPLIPSCVESRFFTTIVSFGLLNYLYMGYYHLEPGLVDFLELGKSLGFIHTMKEGVKRTLFLLLWVFICPWMTGDLFLYACQGLSLIETNQLNQLKQIESSSYLLYILYRLLVGTCIMKLFCDLILPSWLSYAIRVTSLNRILSPSLLLRRIYRMVRVYEQTKERLWTRISIDLAQLVMMESLLPTIVGSWCCLKLMEYILMCIDLSCVYTSSLLCLILLIFQTSSVWIVFLDYFIDGYLLKDMKSFQLVVEEELCVDGEQKGVEELKNTIVKEKQTNE</sequence>
<feature type="transmembrane region" description="Helical" evidence="11">
    <location>
        <begin position="123"/>
        <end position="144"/>
    </location>
</feature>
<feature type="transmembrane region" description="Helical" evidence="11">
    <location>
        <begin position="687"/>
        <end position="710"/>
    </location>
</feature>
<evidence type="ECO:0000256" key="10">
    <source>
        <dbReference type="PROSITE-ProRule" id="PRU00175"/>
    </source>
</evidence>
<evidence type="ECO:0000259" key="12">
    <source>
        <dbReference type="PROSITE" id="PS50089"/>
    </source>
</evidence>
<feature type="transmembrane region" description="Helical" evidence="11">
    <location>
        <begin position="265"/>
        <end position="290"/>
    </location>
</feature>
<proteinExistence type="predicted"/>
<keyword evidence="6" id="KW-0833">Ubl conjugation pathway</keyword>
<keyword evidence="8 11" id="KW-1133">Transmembrane helix</keyword>
<keyword evidence="3 11" id="KW-0812">Transmembrane</keyword>
<feature type="transmembrane region" description="Helical" evidence="11">
    <location>
        <begin position="793"/>
        <end position="820"/>
    </location>
</feature>
<keyword evidence="7" id="KW-0862">Zinc</keyword>
<reference evidence="14" key="1">
    <citation type="submission" date="2018-10" db="EMBL/GenBank/DDBJ databases">
        <title>Hidden diversity of soil giant viruses.</title>
        <authorList>
            <person name="Schulz F."/>
            <person name="Alteio L."/>
            <person name="Goudeau D."/>
            <person name="Ryan E.M."/>
            <person name="Malmstrom R.R."/>
            <person name="Blanchard J."/>
            <person name="Woyke T."/>
        </authorList>
    </citation>
    <scope>NUCLEOTIDE SEQUENCE</scope>
    <source>
        <strain evidence="14">SYV1</strain>
    </source>
</reference>
<organism evidence="14">
    <name type="scientific">Sylvanvirus sp</name>
    <dbReference type="NCBI Taxonomy" id="2487774"/>
    <lineage>
        <taxon>Viruses</taxon>
    </lineage>
</organism>
<evidence type="ECO:0000256" key="5">
    <source>
        <dbReference type="ARBA" id="ARBA00022771"/>
    </source>
</evidence>
<keyword evidence="2" id="KW-0808">Transferase</keyword>
<feature type="transmembrane region" description="Helical" evidence="11">
    <location>
        <begin position="497"/>
        <end position="520"/>
    </location>
</feature>
<dbReference type="GO" id="GO:0008270">
    <property type="term" value="F:zinc ion binding"/>
    <property type="evidence" value="ECO:0007669"/>
    <property type="project" value="UniProtKB-KW"/>
</dbReference>
<feature type="domain" description="RING-CH-type" evidence="13">
    <location>
        <begin position="12"/>
        <end position="74"/>
    </location>
</feature>
<evidence type="ECO:0000256" key="4">
    <source>
        <dbReference type="ARBA" id="ARBA00022723"/>
    </source>
</evidence>
<dbReference type="EMBL" id="MK072508">
    <property type="protein sequence ID" value="AYV86533.1"/>
    <property type="molecule type" value="Genomic_DNA"/>
</dbReference>
<keyword evidence="4" id="KW-0479">Metal-binding</keyword>
<feature type="transmembrane region" description="Helical" evidence="11">
    <location>
        <begin position="296"/>
        <end position="316"/>
    </location>
</feature>
<gene>
    <name evidence="14" type="ORF">Sylvanvirus2_29</name>
</gene>
<feature type="transmembrane region" description="Helical" evidence="11">
    <location>
        <begin position="430"/>
        <end position="451"/>
    </location>
</feature>
<protein>
    <submittedName>
        <fullName evidence="14">Uncharacterized protein</fullName>
    </submittedName>
</protein>